<sequence length="466" mass="52911">MDQELQARLDEWHENNEFDRIVDAVLELPVVERDYELLGHLARAYNNVGRYNEALEQLLALADQGREDPRWFYRTGYAYYHLQRYAEAAEAFSRSHELEPDEDVEEWIELVREKEERWERQERRAAADRAERMRIVEEEGQQEPFAGMDLSAFWEDSAYARETYVCEPPTEEMIAAVEEELGGYKLPASYIALMQVQNGGIPRNTCFPTEEATSWAEDHIAISSIMGIGLDKPEALGGSSGSRFMIEDWGYPDIGVVICDCPSAGHDVVMLDYRACGKDGEPSVIHVDQESDYEVTYLAPDFESFVRGLRPAEDYETPAEVTLEENLQKVTNGAFSPLLAELCTAAAEVEGLELLIRRSAERLVREKGYFALHADEKSVLMYDVQFWLYTRVYPEPTTEEYLKVYSGMIAFGGQGFSTGGYAPGFVEDWLKDRLKNGIIRKDHGKLRLAEGAAADILERLKVAGQA</sequence>
<organism evidence="1 2">
    <name type="scientific">Paenibacillus mesotrionivorans</name>
    <dbReference type="NCBI Taxonomy" id="3160968"/>
    <lineage>
        <taxon>Bacteria</taxon>
        <taxon>Bacillati</taxon>
        <taxon>Bacillota</taxon>
        <taxon>Bacilli</taxon>
        <taxon>Bacillales</taxon>
        <taxon>Paenibacillaceae</taxon>
        <taxon>Paenibacillus</taxon>
    </lineage>
</organism>
<keyword evidence="2" id="KW-1185">Reference proteome</keyword>
<accession>A0ACC7P5S2</accession>
<evidence type="ECO:0000313" key="1">
    <source>
        <dbReference type="EMBL" id="MFM9332398.1"/>
    </source>
</evidence>
<name>A0ACC7P5S2_9BACL</name>
<evidence type="ECO:0000313" key="2">
    <source>
        <dbReference type="Proteomes" id="UP001631969"/>
    </source>
</evidence>
<gene>
    <name evidence="1" type="ORF">ACI1P1_29300</name>
</gene>
<reference evidence="1" key="1">
    <citation type="submission" date="2024-12" db="EMBL/GenBank/DDBJ databases">
        <authorList>
            <person name="Wu N."/>
        </authorList>
    </citation>
    <scope>NUCLEOTIDE SEQUENCE</scope>
    <source>
        <strain evidence="1">P15</strain>
    </source>
</reference>
<protein>
    <submittedName>
        <fullName evidence="1">SMI1/KNR4 family protein</fullName>
    </submittedName>
</protein>
<proteinExistence type="predicted"/>
<comment type="caution">
    <text evidence="1">The sequence shown here is derived from an EMBL/GenBank/DDBJ whole genome shotgun (WGS) entry which is preliminary data.</text>
</comment>
<dbReference type="Proteomes" id="UP001631969">
    <property type="component" value="Unassembled WGS sequence"/>
</dbReference>
<dbReference type="EMBL" id="JBJURJ010000030">
    <property type="protein sequence ID" value="MFM9332398.1"/>
    <property type="molecule type" value="Genomic_DNA"/>
</dbReference>